<dbReference type="EC" id="2.7.13.3" evidence="2"/>
<evidence type="ECO:0000313" key="11">
    <source>
        <dbReference type="EMBL" id="NAZ16752.1"/>
    </source>
</evidence>
<keyword evidence="7" id="KW-0067">ATP-binding</keyword>
<dbReference type="GO" id="GO:0005524">
    <property type="term" value="F:ATP binding"/>
    <property type="evidence" value="ECO:0007669"/>
    <property type="project" value="UniProtKB-KW"/>
</dbReference>
<dbReference type="Gene3D" id="3.30.565.10">
    <property type="entry name" value="Histidine kinase-like ATPase, C-terminal domain"/>
    <property type="match status" value="1"/>
</dbReference>
<evidence type="ECO:0000256" key="3">
    <source>
        <dbReference type="ARBA" id="ARBA00022553"/>
    </source>
</evidence>
<dbReference type="AlphaFoldDB" id="A0A6L9G4E1"/>
<keyword evidence="3" id="KW-0597">Phosphoprotein</keyword>
<keyword evidence="9" id="KW-1133">Transmembrane helix</keyword>
<comment type="caution">
    <text evidence="11">The sequence shown here is derived from an EMBL/GenBank/DDBJ whole genome shotgun (WGS) entry which is preliminary data.</text>
</comment>
<dbReference type="Pfam" id="PF07730">
    <property type="entry name" value="HisKA_3"/>
    <property type="match status" value="1"/>
</dbReference>
<reference evidence="11 12" key="1">
    <citation type="submission" date="2020-01" db="EMBL/GenBank/DDBJ databases">
        <title>Glutamicibacter soli M275.</title>
        <authorList>
            <person name="Meng X."/>
        </authorList>
    </citation>
    <scope>NUCLEOTIDE SEQUENCE [LARGE SCALE GENOMIC DNA]</scope>
    <source>
        <strain evidence="11 12">M275</strain>
    </source>
</reference>
<evidence type="ECO:0000256" key="2">
    <source>
        <dbReference type="ARBA" id="ARBA00012438"/>
    </source>
</evidence>
<feature type="transmembrane region" description="Helical" evidence="9">
    <location>
        <begin position="62"/>
        <end position="81"/>
    </location>
</feature>
<sequence>MSIENRGRQRRLSPAWIQSAWVAVLALGAFVVPMSRSGAWILLAPASVLLCFFAGRHLVSLAHGLIPLAAGAAAATVVLWFSAQLSVLGFLLNLLTTVVLFVFLPWFIGRSRRTAVLFRQQEREQLVIEAGLRERSRIAAQMHDELGHDLAMLALQASALQVSAQPGSAAAAQADAIRAQSDAAIENLHQIIGVLRQPNDPPPLAPSGGDLRKLVATSRAKGMRITVTGAQHLDPGVVPDACADLMHQLARETLTNAARYAPQSAVHIGISRAKGGLSLVVQTRMPSPRPEDRDGATGLAQLRTLFESLQGTLSVGRTAEHFRVTGWLPDDSSGASAIRRETPSRKATRPARHRVLTLVVPLLILVAAFAGFYFLQNATYKATALSPEDFSNLSVGMDRFEVDRFVTAPGLDKPIPIIPQSAPPRDSTCRYFAARTGPLDLTNEMFRLCFADNVLVSAEHLYPLGAN</sequence>
<dbReference type="EMBL" id="WYDN01000010">
    <property type="protein sequence ID" value="NAZ16752.1"/>
    <property type="molecule type" value="Genomic_DNA"/>
</dbReference>
<dbReference type="Proteomes" id="UP000477543">
    <property type="component" value="Unassembled WGS sequence"/>
</dbReference>
<feature type="transmembrane region" description="Helical" evidence="9">
    <location>
        <begin position="87"/>
        <end position="109"/>
    </location>
</feature>
<feature type="transmembrane region" description="Helical" evidence="9">
    <location>
        <begin position="38"/>
        <end position="55"/>
    </location>
</feature>
<dbReference type="GO" id="GO:0016020">
    <property type="term" value="C:membrane"/>
    <property type="evidence" value="ECO:0007669"/>
    <property type="project" value="InterPro"/>
</dbReference>
<keyword evidence="8" id="KW-0902">Two-component regulatory system</keyword>
<dbReference type="RefSeq" id="WP_161449390.1">
    <property type="nucleotide sequence ID" value="NZ_WYDN01000010.1"/>
</dbReference>
<evidence type="ECO:0000256" key="8">
    <source>
        <dbReference type="ARBA" id="ARBA00023012"/>
    </source>
</evidence>
<protein>
    <recommendedName>
        <fullName evidence="2">histidine kinase</fullName>
        <ecNumber evidence="2">2.7.13.3</ecNumber>
    </recommendedName>
</protein>
<dbReference type="InterPro" id="IPR036890">
    <property type="entry name" value="HATPase_C_sf"/>
</dbReference>
<keyword evidence="4" id="KW-0808">Transferase</keyword>
<keyword evidence="9" id="KW-0472">Membrane</keyword>
<dbReference type="InterPro" id="IPR011712">
    <property type="entry name" value="Sig_transdc_His_kin_sub3_dim/P"/>
</dbReference>
<dbReference type="PANTHER" id="PTHR24421">
    <property type="entry name" value="NITRATE/NITRITE SENSOR PROTEIN NARX-RELATED"/>
    <property type="match status" value="1"/>
</dbReference>
<keyword evidence="5" id="KW-0547">Nucleotide-binding</keyword>
<keyword evidence="9" id="KW-0812">Transmembrane</keyword>
<dbReference type="GO" id="GO:0046983">
    <property type="term" value="F:protein dimerization activity"/>
    <property type="evidence" value="ECO:0007669"/>
    <property type="project" value="InterPro"/>
</dbReference>
<proteinExistence type="predicted"/>
<evidence type="ECO:0000259" key="10">
    <source>
        <dbReference type="Pfam" id="PF07730"/>
    </source>
</evidence>
<name>A0A6L9G4E1_9MICC</name>
<feature type="transmembrane region" description="Helical" evidence="9">
    <location>
        <begin position="355"/>
        <end position="375"/>
    </location>
</feature>
<keyword evidence="6" id="KW-0418">Kinase</keyword>
<evidence type="ECO:0000256" key="5">
    <source>
        <dbReference type="ARBA" id="ARBA00022741"/>
    </source>
</evidence>
<evidence type="ECO:0000313" key="12">
    <source>
        <dbReference type="Proteomes" id="UP000477543"/>
    </source>
</evidence>
<gene>
    <name evidence="11" type="ORF">GT020_11855</name>
</gene>
<evidence type="ECO:0000256" key="6">
    <source>
        <dbReference type="ARBA" id="ARBA00022777"/>
    </source>
</evidence>
<accession>A0A6L9G4E1</accession>
<feature type="transmembrane region" description="Helical" evidence="9">
    <location>
        <begin position="12"/>
        <end position="32"/>
    </location>
</feature>
<dbReference type="InterPro" id="IPR050482">
    <property type="entry name" value="Sensor_HK_TwoCompSys"/>
</dbReference>
<dbReference type="PANTHER" id="PTHR24421:SF10">
    <property type="entry name" value="NITRATE_NITRITE SENSOR PROTEIN NARQ"/>
    <property type="match status" value="1"/>
</dbReference>
<dbReference type="Gene3D" id="1.20.5.1930">
    <property type="match status" value="1"/>
</dbReference>
<evidence type="ECO:0000256" key="7">
    <source>
        <dbReference type="ARBA" id="ARBA00022840"/>
    </source>
</evidence>
<comment type="catalytic activity">
    <reaction evidence="1">
        <text>ATP + protein L-histidine = ADP + protein N-phospho-L-histidine.</text>
        <dbReference type="EC" id="2.7.13.3"/>
    </reaction>
</comment>
<evidence type="ECO:0000256" key="4">
    <source>
        <dbReference type="ARBA" id="ARBA00022679"/>
    </source>
</evidence>
<feature type="domain" description="Signal transduction histidine kinase subgroup 3 dimerisation and phosphoacceptor" evidence="10">
    <location>
        <begin position="134"/>
        <end position="198"/>
    </location>
</feature>
<evidence type="ECO:0000256" key="9">
    <source>
        <dbReference type="SAM" id="Phobius"/>
    </source>
</evidence>
<organism evidence="11 12">
    <name type="scientific">Glutamicibacter soli</name>
    <dbReference type="NCBI Taxonomy" id="453836"/>
    <lineage>
        <taxon>Bacteria</taxon>
        <taxon>Bacillati</taxon>
        <taxon>Actinomycetota</taxon>
        <taxon>Actinomycetes</taxon>
        <taxon>Micrococcales</taxon>
        <taxon>Micrococcaceae</taxon>
        <taxon>Glutamicibacter</taxon>
    </lineage>
</organism>
<evidence type="ECO:0000256" key="1">
    <source>
        <dbReference type="ARBA" id="ARBA00000085"/>
    </source>
</evidence>
<dbReference type="GO" id="GO:0000155">
    <property type="term" value="F:phosphorelay sensor kinase activity"/>
    <property type="evidence" value="ECO:0007669"/>
    <property type="project" value="InterPro"/>
</dbReference>